<protein>
    <submittedName>
        <fullName evidence="1">Uncharacterized protein</fullName>
    </submittedName>
</protein>
<dbReference type="Proteomes" id="UP000178370">
    <property type="component" value="Unassembled WGS sequence"/>
</dbReference>
<organism evidence="1 2">
    <name type="scientific">Candidatus Kaiserbacteria bacterium RIFCSPHIGHO2_01_FULL_54_36</name>
    <dbReference type="NCBI Taxonomy" id="1798482"/>
    <lineage>
        <taxon>Bacteria</taxon>
        <taxon>Candidatus Kaiseribacteriota</taxon>
    </lineage>
</organism>
<comment type="caution">
    <text evidence="1">The sequence shown here is derived from an EMBL/GenBank/DDBJ whole genome shotgun (WGS) entry which is preliminary data.</text>
</comment>
<dbReference type="STRING" id="1798482.A2763_00065"/>
<gene>
    <name evidence="1" type="ORF">A2763_00065</name>
</gene>
<evidence type="ECO:0000313" key="1">
    <source>
        <dbReference type="EMBL" id="OGG50987.1"/>
    </source>
</evidence>
<dbReference type="EMBL" id="MFKV01000004">
    <property type="protein sequence ID" value="OGG50987.1"/>
    <property type="molecule type" value="Genomic_DNA"/>
</dbReference>
<sequence>MESDALEISRQRYVDGSRGLQRFAEQITGLEVPTETIEKWRTLLSSMRIIDDRLDRIENVEERKRVYSHIKSFLQDGAADFSADPPLAAAMSDVRGLLETISDDKRAFFIRTVEMILKTTEDIKLEEKAGSFAKLTRLEGQLTSKLFLPFLPDEYTASDKHPQLVNFFARLGRVGNSIDSLFDLPADYQSGQTRVRPTLLNRAVLLGAVLTDAPSLVKNANISKELLSKFVRSVRDTMRDRPKK</sequence>
<reference evidence="1 2" key="1">
    <citation type="journal article" date="2016" name="Nat. Commun.">
        <title>Thousands of microbial genomes shed light on interconnected biogeochemical processes in an aquifer system.</title>
        <authorList>
            <person name="Anantharaman K."/>
            <person name="Brown C.T."/>
            <person name="Hug L.A."/>
            <person name="Sharon I."/>
            <person name="Castelle C.J."/>
            <person name="Probst A.J."/>
            <person name="Thomas B.C."/>
            <person name="Singh A."/>
            <person name="Wilkins M.J."/>
            <person name="Karaoz U."/>
            <person name="Brodie E.L."/>
            <person name="Williams K.H."/>
            <person name="Hubbard S.S."/>
            <person name="Banfield J.F."/>
        </authorList>
    </citation>
    <scope>NUCLEOTIDE SEQUENCE [LARGE SCALE GENOMIC DNA]</scope>
</reference>
<proteinExistence type="predicted"/>
<evidence type="ECO:0000313" key="2">
    <source>
        <dbReference type="Proteomes" id="UP000178370"/>
    </source>
</evidence>
<name>A0A1F6CPF9_9BACT</name>
<dbReference type="AlphaFoldDB" id="A0A1F6CPF9"/>
<accession>A0A1F6CPF9</accession>